<dbReference type="KEGG" id="thu:AC731_015665"/>
<name>A0A127K998_9RHOO</name>
<keyword evidence="2" id="KW-0732">Signal</keyword>
<dbReference type="EMBL" id="CP014646">
    <property type="protein sequence ID" value="AMO38244.1"/>
    <property type="molecule type" value="Genomic_DNA"/>
</dbReference>
<evidence type="ECO:0000256" key="2">
    <source>
        <dbReference type="SAM" id="SignalP"/>
    </source>
</evidence>
<dbReference type="Proteomes" id="UP000036902">
    <property type="component" value="Chromosome"/>
</dbReference>
<dbReference type="GO" id="GO:0016740">
    <property type="term" value="F:transferase activity"/>
    <property type="evidence" value="ECO:0007669"/>
    <property type="project" value="UniProtKB-KW"/>
</dbReference>
<feature type="domain" description="Rhodanese" evidence="3">
    <location>
        <begin position="56"/>
        <end position="167"/>
    </location>
</feature>
<dbReference type="Gene3D" id="3.40.250.10">
    <property type="entry name" value="Rhodanese-like domain"/>
    <property type="match status" value="2"/>
</dbReference>
<accession>A0A127K998</accession>
<proteinExistence type="predicted"/>
<evidence type="ECO:0000256" key="1">
    <source>
        <dbReference type="ARBA" id="ARBA00022737"/>
    </source>
</evidence>
<dbReference type="PANTHER" id="PTHR43855:SF1">
    <property type="entry name" value="THIOSULFATE SULFURTRANSFERASE"/>
    <property type="match status" value="1"/>
</dbReference>
<protein>
    <submittedName>
        <fullName evidence="4">Sulfurtransferase</fullName>
    </submittedName>
</protein>
<dbReference type="AlphaFoldDB" id="A0A127K998"/>
<sequence>MLNKLLLSLTIAAGGLSLALPVSANTLPAPGATQAQPAVALPAPLLTPADLKPLLGQPDVRILDIRSDKDYAEGHIPGAINTPYGKFRGPKDNAGQLVPEAALTEVLRKAGIDRNTHVIVVHGGADHTDFGAAARVYWTLKVGGLSRLSILDGGTKLWQTRGGALDKAVPTVAPSQFTYRYDETQIVSSQELAAAVQSSSAPLLVDARPARFYTGEARADAAARYGTLPGAQSFDNAQFFVKGGTTLKPAAELKSLVAQSGAAAGPAVSFCNTGHWAATNWFVMSEIAGNTAVKLYPASMVEWSKAELPMQNQPSRVSALVQDIKRAFE</sequence>
<gene>
    <name evidence="4" type="ORF">AC731_015665</name>
</gene>
<organism evidence="4 5">
    <name type="scientific">Thauera humireducens</name>
    <dbReference type="NCBI Taxonomy" id="1134435"/>
    <lineage>
        <taxon>Bacteria</taxon>
        <taxon>Pseudomonadati</taxon>
        <taxon>Pseudomonadota</taxon>
        <taxon>Betaproteobacteria</taxon>
        <taxon>Rhodocyclales</taxon>
        <taxon>Zoogloeaceae</taxon>
        <taxon>Thauera</taxon>
    </lineage>
</organism>
<feature type="signal peptide" evidence="2">
    <location>
        <begin position="1"/>
        <end position="24"/>
    </location>
</feature>
<dbReference type="InterPro" id="IPR051126">
    <property type="entry name" value="Thiosulfate_sulfurtransferase"/>
</dbReference>
<dbReference type="Pfam" id="PF00581">
    <property type="entry name" value="Rhodanese"/>
    <property type="match status" value="2"/>
</dbReference>
<evidence type="ECO:0000313" key="5">
    <source>
        <dbReference type="Proteomes" id="UP000036902"/>
    </source>
</evidence>
<dbReference type="SMART" id="SM00450">
    <property type="entry name" value="RHOD"/>
    <property type="match status" value="2"/>
</dbReference>
<feature type="domain" description="Rhodanese" evidence="3">
    <location>
        <begin position="198"/>
        <end position="312"/>
    </location>
</feature>
<dbReference type="InterPro" id="IPR036873">
    <property type="entry name" value="Rhodanese-like_dom_sf"/>
</dbReference>
<dbReference type="PANTHER" id="PTHR43855">
    <property type="entry name" value="THIOSULFATE SULFURTRANSFERASE"/>
    <property type="match status" value="1"/>
</dbReference>
<keyword evidence="4" id="KW-0808">Transferase</keyword>
<dbReference type="RefSeq" id="WP_048707405.1">
    <property type="nucleotide sequence ID" value="NZ_CP014646.1"/>
</dbReference>
<reference evidence="5" key="1">
    <citation type="submission" date="2016-03" db="EMBL/GenBank/DDBJ databases">
        <authorList>
            <person name="Ma C."/>
            <person name="Zhou S."/>
            <person name="Yang G."/>
        </authorList>
    </citation>
    <scope>NUCLEOTIDE SEQUENCE [LARGE SCALE GENOMIC DNA]</scope>
    <source>
        <strain evidence="5">SgZ-1</strain>
    </source>
</reference>
<dbReference type="InterPro" id="IPR001763">
    <property type="entry name" value="Rhodanese-like_dom"/>
</dbReference>
<keyword evidence="1" id="KW-0677">Repeat</keyword>
<evidence type="ECO:0000259" key="3">
    <source>
        <dbReference type="PROSITE" id="PS50206"/>
    </source>
</evidence>
<dbReference type="STRING" id="1134435.AC731_015665"/>
<dbReference type="SUPFAM" id="SSF52821">
    <property type="entry name" value="Rhodanese/Cell cycle control phosphatase"/>
    <property type="match status" value="2"/>
</dbReference>
<dbReference type="PROSITE" id="PS50206">
    <property type="entry name" value="RHODANESE_3"/>
    <property type="match status" value="2"/>
</dbReference>
<keyword evidence="5" id="KW-1185">Reference proteome</keyword>
<feature type="chain" id="PRO_5007798033" evidence="2">
    <location>
        <begin position="25"/>
        <end position="329"/>
    </location>
</feature>
<evidence type="ECO:0000313" key="4">
    <source>
        <dbReference type="EMBL" id="AMO38244.1"/>
    </source>
</evidence>
<dbReference type="CDD" id="cd01448">
    <property type="entry name" value="TST_Repeat_1"/>
    <property type="match status" value="1"/>
</dbReference>